<dbReference type="InterPro" id="IPR009543">
    <property type="entry name" value="VPS13_VAB"/>
</dbReference>
<dbReference type="EMBL" id="AUSU01000192">
    <property type="protein sequence ID" value="EPS74076.1"/>
    <property type="molecule type" value="Genomic_DNA"/>
</dbReference>
<reference evidence="5 6" key="1">
    <citation type="journal article" date="2013" name="BMC Genomics">
        <title>The miniature genome of a carnivorous plant Genlisea aurea contains a low number of genes and short non-coding sequences.</title>
        <authorList>
            <person name="Leushkin E.V."/>
            <person name="Sutormin R.A."/>
            <person name="Nabieva E.R."/>
            <person name="Penin A.A."/>
            <person name="Kondrashov A.S."/>
            <person name="Logacheva M.D."/>
        </authorList>
    </citation>
    <scope>NUCLEOTIDE SEQUENCE [LARGE SCALE GENOMIC DNA]</scope>
</reference>
<dbReference type="Pfam" id="PF00168">
    <property type="entry name" value="C2"/>
    <property type="match status" value="1"/>
</dbReference>
<dbReference type="PROSITE" id="PS50004">
    <property type="entry name" value="C2"/>
    <property type="match status" value="1"/>
</dbReference>
<dbReference type="Pfam" id="PF25036">
    <property type="entry name" value="VPS13_VAB"/>
    <property type="match status" value="1"/>
</dbReference>
<dbReference type="PANTHER" id="PTHR45523">
    <property type="entry name" value="TETRATRICOPEPTIDE REPEAT (TPR)-CONTAINING PROTEIN-RELATED"/>
    <property type="match status" value="1"/>
</dbReference>
<gene>
    <name evidence="5" type="ORF">M569_00677</name>
</gene>
<comment type="caution">
    <text evidence="5">The sequence shown here is derived from an EMBL/GenBank/DDBJ whole genome shotgun (WGS) entry which is preliminary data.</text>
</comment>
<dbReference type="InterPro" id="IPR056748">
    <property type="entry name" value="VPS13-like_C"/>
</dbReference>
<dbReference type="Gene3D" id="2.60.40.150">
    <property type="entry name" value="C2 domain"/>
    <property type="match status" value="1"/>
</dbReference>
<feature type="domain" description="C2" evidence="4">
    <location>
        <begin position="2550"/>
        <end position="2689"/>
    </location>
</feature>
<evidence type="ECO:0000256" key="2">
    <source>
        <dbReference type="ARBA" id="ARBA00022448"/>
    </source>
</evidence>
<evidence type="ECO:0000259" key="4">
    <source>
        <dbReference type="PROSITE" id="PS50004"/>
    </source>
</evidence>
<dbReference type="GO" id="GO:0098588">
    <property type="term" value="C:bounding membrane of organelle"/>
    <property type="evidence" value="ECO:0007669"/>
    <property type="project" value="UniProtKB-ARBA"/>
</dbReference>
<dbReference type="Pfam" id="PF06101">
    <property type="entry name" value="Vps62"/>
    <property type="match status" value="2"/>
</dbReference>
<dbReference type="CDD" id="cd00030">
    <property type="entry name" value="C2"/>
    <property type="match status" value="1"/>
</dbReference>
<dbReference type="InterPro" id="IPR000008">
    <property type="entry name" value="C2_dom"/>
</dbReference>
<dbReference type="Pfam" id="PF25037">
    <property type="entry name" value="VPS13_C"/>
    <property type="match status" value="1"/>
</dbReference>
<feature type="non-terminal residue" evidence="5">
    <location>
        <position position="1"/>
    </location>
</feature>
<keyword evidence="3" id="KW-0445">Lipid transport</keyword>
<sequence>LLRKYLGEYVHGLSAEALRISVWKGDVVLKDLKIKAEALNALKLPVTVKAGFLGSITLKVPWKGLGKEPVIVLIDQVFILANAACCGSSLKEAECATLEAMSRSEQGSSPAGNSWLGSLIATVIGNLKISISNVHIRYEDSVSNPGHPFSCGITLSKLAAVTMDEQGNETFDTSGALDKLRKSLQLERLAMYHDCNRDAWKVDKRWENLSPREWIEACSLSAMFEDGITEPSKVGSLKSPWARDRSYVVSPINGVLRYHRLGSQERNDPNIPFERASLLIADISLSITEAQYHDWIKLLEAVSTYKTYIEVSHLRPLVPVSGSAGSWWRYAAQAGLQQKKISYRYAWEQIQHLCHLRRHYVELYADSLQQSDADKSAMREIEKDLDPKVILLWRFLAHARVESVKSKEAFEEKRLKKRSWFPLSWYDRGNTSEEDFNIDTPGVEEPIEGRFNKEEWEAVNKLLSHQPDEDVYSTTKDIHKLIHYMVTVSINKAAARIISIHNTEIVCGSFKNLQILTKLMHRSAHYDVKLQYYGLSSPEGSLAESVSSELKTHALQATFVHTPVGDNVDWKLSATISPCHVTVLMESYKRFLRFMKRSSAVSPTVALETATALHHKIGKVTRRAQEQFQMVLEEHSRFALDIDLDAPKVRVPLQSISTEDSTNLLLDFGHFTLKTKEDAEQNYNGHSLYSRFHISGRDIAAFFTDGCLPSFWGLLPTHSVVTKDTDNFLSLIDRCGMAVVLDQIKVPHPSHPTSRISVQVPNLGIHFSPGRYLRIIELLSLLGGLMRDDELPTEENIQKGLTPWHDPDMPTDARILVWKGIGYSVAAWQPSHIVLSGLYLYVMESETSQNYHRCTSMAGKQVCDVPPAIVGGSFCCIAICPRGMEIKKCIESSSTLIIQFQKEEEKLTWLRGLVQCTYRASAPPSVHILDEINEDPVELTVSCDNNGKAADLVVNGTVLETTLSLYGKFGDNENAETQEKLILEILAGGGKVNVTSWANDITIKMKLNSLKVIDELQGPVSKISKYLACSVVVDPHGSRHISDSVGVEFTSPTVEEDDIFTDALPDFLTSHDSAECVFHEKDESGRIIDPSDIFYEAMESDESDFVSVLFLKRDPGSPNYDGIDTQMSVQMSKLEFYCNRPTVVALINFGLGLTSAYNEVGSAEKENPNEESLSNKERNEEHIHGVKGLLGYGKTRAVFGLYMNVDSVTIFLNKEDDSQLAMFVQESFVLDIKVHPSSTSVEGTLGNLRLCDLWLGSSHCWGWLCDLRDQVAESLIQFKFSSYSNEDDDYDGYDYSLTGRLSAVRIVFLYRFVQEIAAYFMELATPHSEEAIRLVDKVGGIEWLIQKYEVDGAAAIKLDLSLDTPIIIVPENSHSKDFMQLDLGHLRIKNSFSWHGNPDKDPSAIHLDVLNAEILGINMAVGINGCVGKPMIQEGREVQIHVRRSLRDVFRKVPTLSLEIKVASVHAVMSDKEYNVILECFSRNLCESPNVPPSFRSSQTFAKDTIRLLADKVNMNSQIIFSRTVTIVTVEVDYALLELCNGADKESPLANIVIEGLWVSYRMTSLSEADLYVTVPRFSILDIRPSTRMEMRLMLGSCSDVPKQVSPDWNLNLPNSTMLLMDGRWRLSSQSFVVRVQQPRILFVPEFLLAVGEFFVPALGIITGREELMDPQNDPISKNSIILSVPVYEQIEEIVQLSPARQLVADAFSIDEYVYDGCGKTIRLTDEKELHMSVSRPIIIIGRGKKLRFKNVKFENGLLLKKYIYLSNDSGYSVSQEDGVQISFLNDDQNMDHEDLDYVGGQSVFSNNFGTVQCESTRNLSFSFEAKVVSPEFTFYDSSKSFLDDSNHGEKLLRAKTDISFMYASKEDDRWIRGLLKDLTVEAGSGIIVLDPVDVSGGYTSVKDKTNISIVSTDIYFHLPLSVISLLLNLQSQASAALQFESIDAISTYNGRFSNITFWRPRAPSNFVVLGDCVTSRPNPPSQSVLAVNSAYGRAQKPIGFKLVASFLGIEGRISQEMPVDVDSQCSLWQPIAPPGYVALGCVAYVGSQPPPNHVIHCIRSDLVTSTTFLECLLNAPACNSFQYGFSIWRHDNSIGSFCAHPSSGCPSKNSCFDLNHILLWNSNNRRSISNGSHLDLNKQQDNSLHQENTEGAVSTGWDVLRSISKSSVCYMSTPNFERIWWDRGGDARHPFSIWRPIPRAGYAMLGDCIVDGLEPPPLGIIFKADNSEVSAKPIQFTKVAQIGKKGQEEAFFWYPIAPPGYASLGCLVTQQDEAPSLELVCCPRMDLVSQANIADLPISRSSSSKSLQSWSIWKVENQASTFLARSDLKIPAGNLAFTIGYSVKPKARDNVTAEMNIRCFSLTILDSLCGMMTPLFDATITNIKLATHGRLDEMNAVLISSFAASTFNIHLEAWEPLIEPFDGIFKFEIYDSCSGQPARVAKRIRIAATSILNVNLSAANFCTLGLTLDSWRKLRELEEKAIKLYEDASVPVTSEPKLCYGALEEDDLQTVVVENTLGCDLYLRKTQHDSEAFDLLHHNDSKTLWMPPSRYSDRLNASGESKETRCYFVVQIVEAKGLPLLDDGNSQQFFCALRLLVENQEANSQKLFPQSARTKCVKPLASKVNDLYEGTAKWNELFIFEVPHKAMAKLEVEVTNLAAKAGKGEVIGACSLSVGSGSSMLKKVTSVKSLLQESEAERVVSYPLKRKGQLDEVLSLCCLSVSTYHVGKSASTALASETGNQIDLGGDMGFWISLRPEGPWDGFRSLLPLSVITRKLEDDFVALEVSMKNGKKHALFRPLAMVSNDSDIKLNVSICNASMIVGHESSHLGSSNSIAVEEIFENQVYNPTSGWGSNDYVVERWSTRDFSYSSKQFFEPSLPPGWIWAGTSTWTVEKSQLVDADGWAYGSDFQTLKWPPKSSKSTMKSSNDVVRRRRWTRVRQGYDKHATTNKNFVDMILDPGYSSVVPWRSMSKNSSQCLQFRPSLDNSQTSYRWGNPVSFDYGNKTSLSPSRLDQLEKKDVLWCCPGSSGRSFWLSVGTDASLLHTDFNDPVYDWKISASSPLRLENRLPCSAEMKIWEKPTREGKNIEREHSVVSSRGYVHVYSADIRNPIYLVMFVQGGWVMEKDPVCILDMAYGNHVSSFWMYQQQTKRRLRVSIERDLGGSEAAPKMIRFFVPYWIINDTYLSLAYRVVEIEPLENVDVDSPLIPRTVKSAKTAFKHSATTLVRRQSTLRQNIQVLEAIEDNSPTPSMLSPQDYVGRGGVMLFSSRNDAYLSPRVGISVAIRNSENFGPGVSLLELEKKQRVDVKAYHSDGTYCKLSAVLLMTSDRTKVVHFRPHSIFINRVGCGIWMQQCDTQSLEWIHPTEPPKYLTWQSGKAELLKLRTDGYMWSTPFTIDSEGIMSVCLRSEVGNDKLDLSIEVRGGTKTSSHEVIFRPHSFSSPYRIENHSFFLPLQFRQVGSCKGSWRSLPPSSAVSFSWEDLGREKKLELLLEGSDSMTSLKYDIDEIKDHLPVLVSNGPQKLIRVTIIREEKLNVVKISDWMSENTVPITLTRSVSSAQQISDAKSQLQESMIISDNEFHLTLEVAELGLSIVDHTPEEILYLSLQNFLLSYSTGLGSGISRLKIRMGGIQVDNQLPLTPMPVLIRPQRVGEDIDFILKLSITQQSSGSFDLCIYPYIGLQGPDSTAFLVKIHEPIIWRLHELVQQANVSRTFGTQTTSVSVDPIIQLGVLNISEVRFKLTMAMSPSQRPVGVLGFWASLMTALGNLENMPIRINHKFQENVCLRQSVLVSNAISNIKKDILSQPLQLLSGVDILGNASSALGHMSKGVAALSMDKKFIQGRQKQDNKGVEDIGDVIREGGGAFAKGLFRGVTGILTKPLEGAKASGVEGFVQGVGKGLIGAAAQPVSGVLDLLSKTTEGANAMRMKIASAIASEDQLIRRRLPRAISGDHLLRPYDEYEAEGQAILQIAESGSFFSQVDIFKVRGKFALTDAYEGHFMLPKGRIILVTHRRVILLQANQPSNLIAQKRFNPARDPCSVLWEVIWDDLATMELIHGKKDHPTSPQSRVIIYLQSKSLDAKDQYRSVKCCRDSNQAFEVYSAIDQARSTYSTGQSRALLKRKVTKPYSPIVENNPNSKGVYVFSPQIPSPVSFSSALGAVHSD</sequence>
<dbReference type="GO" id="GO:0006869">
    <property type="term" value="P:lipid transport"/>
    <property type="evidence" value="ECO:0007669"/>
    <property type="project" value="UniProtKB-KW"/>
</dbReference>
<organism evidence="5 6">
    <name type="scientific">Genlisea aurea</name>
    <dbReference type="NCBI Taxonomy" id="192259"/>
    <lineage>
        <taxon>Eukaryota</taxon>
        <taxon>Viridiplantae</taxon>
        <taxon>Streptophyta</taxon>
        <taxon>Embryophyta</taxon>
        <taxon>Tracheophyta</taxon>
        <taxon>Spermatophyta</taxon>
        <taxon>Magnoliopsida</taxon>
        <taxon>eudicotyledons</taxon>
        <taxon>Gunneridae</taxon>
        <taxon>Pentapetalae</taxon>
        <taxon>asterids</taxon>
        <taxon>lamiids</taxon>
        <taxon>Lamiales</taxon>
        <taxon>Lentibulariaceae</taxon>
        <taxon>Genlisea</taxon>
    </lineage>
</organism>
<dbReference type="OrthoDB" id="428159at2759"/>
<dbReference type="GO" id="GO:0005737">
    <property type="term" value="C:cytoplasm"/>
    <property type="evidence" value="ECO:0007669"/>
    <property type="project" value="UniProtKB-ARBA"/>
</dbReference>
<keyword evidence="6" id="KW-1185">Reference proteome</keyword>
<dbReference type="Proteomes" id="UP000015453">
    <property type="component" value="Unassembled WGS sequence"/>
</dbReference>
<dbReference type="InterPro" id="IPR010482">
    <property type="entry name" value="TECPR1-like_DysF"/>
</dbReference>
<dbReference type="Pfam" id="PF12624">
    <property type="entry name" value="VPS13_N"/>
    <property type="match status" value="1"/>
</dbReference>
<dbReference type="PANTHER" id="PTHR45523:SF2">
    <property type="entry name" value="OS02G0470600 PROTEIN"/>
    <property type="match status" value="1"/>
</dbReference>
<evidence type="ECO:0000256" key="3">
    <source>
        <dbReference type="ARBA" id="ARBA00023055"/>
    </source>
</evidence>
<comment type="similarity">
    <text evidence="1">Belongs to the VPS13 family.</text>
</comment>
<dbReference type="InterPro" id="IPR009291">
    <property type="entry name" value="Vps62"/>
</dbReference>
<dbReference type="SUPFAM" id="SSF49562">
    <property type="entry name" value="C2 domain (Calcium/lipid-binding domain, CaLB)"/>
    <property type="match status" value="1"/>
</dbReference>
<dbReference type="InterPro" id="IPR026854">
    <property type="entry name" value="VPS13_N"/>
</dbReference>
<evidence type="ECO:0000313" key="5">
    <source>
        <dbReference type="EMBL" id="EPS74076.1"/>
    </source>
</evidence>
<name>S8D9C4_9LAMI</name>
<dbReference type="InterPro" id="IPR035892">
    <property type="entry name" value="C2_domain_sf"/>
</dbReference>
<dbReference type="Pfam" id="PF06398">
    <property type="entry name" value="Pex24p"/>
    <property type="match status" value="1"/>
</dbReference>
<proteinExistence type="inferred from homology"/>
<keyword evidence="2" id="KW-0813">Transport</keyword>
<protein>
    <recommendedName>
        <fullName evidence="4">C2 domain-containing protein</fullName>
    </recommendedName>
</protein>
<evidence type="ECO:0000256" key="1">
    <source>
        <dbReference type="ARBA" id="ARBA00006545"/>
    </source>
</evidence>
<accession>S8D9C4</accession>
<evidence type="ECO:0000313" key="6">
    <source>
        <dbReference type="Proteomes" id="UP000015453"/>
    </source>
</evidence>